<dbReference type="AlphaFoldDB" id="A0A0F9TFD1"/>
<feature type="transmembrane region" description="Helical" evidence="1">
    <location>
        <begin position="6"/>
        <end position="28"/>
    </location>
</feature>
<organism evidence="2">
    <name type="scientific">marine sediment metagenome</name>
    <dbReference type="NCBI Taxonomy" id="412755"/>
    <lineage>
        <taxon>unclassified sequences</taxon>
        <taxon>metagenomes</taxon>
        <taxon>ecological metagenomes</taxon>
    </lineage>
</organism>
<keyword evidence="1" id="KW-0472">Membrane</keyword>
<sequence>MPEPTGGILFGLVILVFCVGGLAGEYLWQRSLKPRERGFICNVGPWIITTHHDPPGT</sequence>
<proteinExistence type="predicted"/>
<evidence type="ECO:0000313" key="2">
    <source>
        <dbReference type="EMBL" id="KKN77979.1"/>
    </source>
</evidence>
<keyword evidence="1" id="KW-1133">Transmembrane helix</keyword>
<gene>
    <name evidence="2" type="ORF">LCGC14_0355440</name>
</gene>
<dbReference type="EMBL" id="LAZR01000271">
    <property type="protein sequence ID" value="KKN77979.1"/>
    <property type="molecule type" value="Genomic_DNA"/>
</dbReference>
<name>A0A0F9TFD1_9ZZZZ</name>
<accession>A0A0F9TFD1</accession>
<protein>
    <submittedName>
        <fullName evidence="2">Uncharacterized protein</fullName>
    </submittedName>
</protein>
<comment type="caution">
    <text evidence="2">The sequence shown here is derived from an EMBL/GenBank/DDBJ whole genome shotgun (WGS) entry which is preliminary data.</text>
</comment>
<reference evidence="2" key="1">
    <citation type="journal article" date="2015" name="Nature">
        <title>Complex archaea that bridge the gap between prokaryotes and eukaryotes.</title>
        <authorList>
            <person name="Spang A."/>
            <person name="Saw J.H."/>
            <person name="Jorgensen S.L."/>
            <person name="Zaremba-Niedzwiedzka K."/>
            <person name="Martijn J."/>
            <person name="Lind A.E."/>
            <person name="van Eijk R."/>
            <person name="Schleper C."/>
            <person name="Guy L."/>
            <person name="Ettema T.J."/>
        </authorList>
    </citation>
    <scope>NUCLEOTIDE SEQUENCE</scope>
</reference>
<keyword evidence="1" id="KW-0812">Transmembrane</keyword>
<evidence type="ECO:0000256" key="1">
    <source>
        <dbReference type="SAM" id="Phobius"/>
    </source>
</evidence>